<sequence length="513" mass="57569">MSLLMLQIPYFPLFTSLLILVIVWKKSKARSGPRKSPPGPWKLPIIGNLHQLATGNPLPHHALRDLAKKHGPIMHLKLGQLELIIISSSKAAQEVLKTHELTFAQRPLVLAVEVMSFGQASIVFAPYGDFWRELRKLCVLELFSAKRVQSFRSIREEEVSNLIESISTSSNGPTPINLSEKISSLTNGIVSRAAFGKKCKDEKEFTSLLEAAIKLAAGFDIPDLFPSLKFLGFVTGTIPAMKKMRNKLGKILESIINDHKIKIQGNEINNPEEDIVDVLLKLQESKELEFTTDQIKDVIMDIFSAGSETTATTIEWAMSELMKNPSVMNKAHAELRKLLEGKPKIEEVDVQNLDYLKAVVKETLRLHPPGTLLPRESRESCEIGGYAFPAKTKVLINEWAIGRDPECWIDAESFKPERFMHGSKSNVDFKGFDFEFIPFGAGRRICPGMSFGVSIIEVALSQLLYHFDWELGNGIKPDELDMSEAFGITCRRKHDLYVIATPHRFPALHNETI</sequence>
<dbReference type="Gramene" id="PRQ54276">
    <property type="protein sequence ID" value="PRQ54276"/>
    <property type="gene ID" value="RchiOBHm_Chr2g0175711"/>
</dbReference>
<dbReference type="Proteomes" id="UP000238479">
    <property type="component" value="Chromosome 2"/>
</dbReference>
<evidence type="ECO:0000256" key="8">
    <source>
        <dbReference type="PIRSR" id="PIRSR602401-1"/>
    </source>
</evidence>
<evidence type="ECO:0000256" key="5">
    <source>
        <dbReference type="ARBA" id="ARBA00023002"/>
    </source>
</evidence>
<proteinExistence type="inferred from homology"/>
<dbReference type="InterPro" id="IPR036396">
    <property type="entry name" value="Cyt_P450_sf"/>
</dbReference>
<dbReference type="Pfam" id="PF00067">
    <property type="entry name" value="p450"/>
    <property type="match status" value="1"/>
</dbReference>
<keyword evidence="10" id="KW-0812">Transmembrane</keyword>
<dbReference type="GO" id="GO:0005506">
    <property type="term" value="F:iron ion binding"/>
    <property type="evidence" value="ECO:0007669"/>
    <property type="project" value="InterPro"/>
</dbReference>
<keyword evidence="3 8" id="KW-0349">Heme</keyword>
<comment type="similarity">
    <text evidence="2 9">Belongs to the cytochrome P450 family.</text>
</comment>
<dbReference type="PANTHER" id="PTHR47955:SF8">
    <property type="entry name" value="CYTOCHROME P450 71D11-LIKE"/>
    <property type="match status" value="1"/>
</dbReference>
<keyword evidence="10" id="KW-1133">Transmembrane helix</keyword>
<comment type="caution">
    <text evidence="11">The sequence shown here is derived from an EMBL/GenBank/DDBJ whole genome shotgun (WGS) entry which is preliminary data.</text>
</comment>
<reference evidence="11 12" key="1">
    <citation type="journal article" date="2018" name="Nat. Genet.">
        <title>The Rosa genome provides new insights in the design of modern roses.</title>
        <authorList>
            <person name="Bendahmane M."/>
        </authorList>
    </citation>
    <scope>NUCLEOTIDE SEQUENCE [LARGE SCALE GENOMIC DNA]</scope>
    <source>
        <strain evidence="12">cv. Old Blush</strain>
    </source>
</reference>
<comment type="cofactor">
    <cofactor evidence="1 8">
        <name>heme</name>
        <dbReference type="ChEBI" id="CHEBI:30413"/>
    </cofactor>
</comment>
<dbReference type="GO" id="GO:0016705">
    <property type="term" value="F:oxidoreductase activity, acting on paired donors, with incorporation or reduction of molecular oxygen"/>
    <property type="evidence" value="ECO:0007669"/>
    <property type="project" value="InterPro"/>
</dbReference>
<feature type="transmembrane region" description="Helical" evidence="10">
    <location>
        <begin position="6"/>
        <end position="24"/>
    </location>
</feature>
<dbReference type="InterPro" id="IPR017972">
    <property type="entry name" value="Cyt_P450_CS"/>
</dbReference>
<keyword evidence="4 8" id="KW-0479">Metal-binding</keyword>
<dbReference type="Gene3D" id="1.10.630.10">
    <property type="entry name" value="Cytochrome P450"/>
    <property type="match status" value="1"/>
</dbReference>
<dbReference type="EC" id="1.14.14.151" evidence="11"/>
<dbReference type="PRINTS" id="PR00463">
    <property type="entry name" value="EP450I"/>
</dbReference>
<gene>
    <name evidence="11" type="ORF">RchiOBHm_Chr2g0175711</name>
</gene>
<evidence type="ECO:0000256" key="3">
    <source>
        <dbReference type="ARBA" id="ARBA00022617"/>
    </source>
</evidence>
<keyword evidence="7 9" id="KW-0503">Monooxygenase</keyword>
<dbReference type="CDD" id="cd11072">
    <property type="entry name" value="CYP71-like"/>
    <property type="match status" value="1"/>
</dbReference>
<dbReference type="InterPro" id="IPR001128">
    <property type="entry name" value="Cyt_P450"/>
</dbReference>
<accession>A0A2P6S6H6</accession>
<dbReference type="GO" id="GO:0020037">
    <property type="term" value="F:heme binding"/>
    <property type="evidence" value="ECO:0007669"/>
    <property type="project" value="InterPro"/>
</dbReference>
<protein>
    <submittedName>
        <fullName evidence="11">Putative premnaspirodiene oxygenase</fullName>
        <ecNumber evidence="11">1.14.14.151</ecNumber>
    </submittedName>
</protein>
<dbReference type="SUPFAM" id="SSF48264">
    <property type="entry name" value="Cytochrome P450"/>
    <property type="match status" value="1"/>
</dbReference>
<evidence type="ECO:0000256" key="7">
    <source>
        <dbReference type="ARBA" id="ARBA00023033"/>
    </source>
</evidence>
<keyword evidence="10" id="KW-0472">Membrane</keyword>
<evidence type="ECO:0000256" key="10">
    <source>
        <dbReference type="SAM" id="Phobius"/>
    </source>
</evidence>
<evidence type="ECO:0000256" key="1">
    <source>
        <dbReference type="ARBA" id="ARBA00001971"/>
    </source>
</evidence>
<feature type="binding site" description="axial binding residue" evidence="8">
    <location>
        <position position="446"/>
    </location>
    <ligand>
        <name>heme</name>
        <dbReference type="ChEBI" id="CHEBI:30413"/>
    </ligand>
    <ligandPart>
        <name>Fe</name>
        <dbReference type="ChEBI" id="CHEBI:18248"/>
    </ligandPart>
</feature>
<dbReference type="OMA" id="VMSFGQA"/>
<evidence type="ECO:0000256" key="9">
    <source>
        <dbReference type="RuleBase" id="RU000461"/>
    </source>
</evidence>
<dbReference type="EMBL" id="PDCK01000040">
    <property type="protein sequence ID" value="PRQ54276.1"/>
    <property type="molecule type" value="Genomic_DNA"/>
</dbReference>
<evidence type="ECO:0000256" key="4">
    <source>
        <dbReference type="ARBA" id="ARBA00022723"/>
    </source>
</evidence>
<dbReference type="OrthoDB" id="2789670at2759"/>
<evidence type="ECO:0000256" key="2">
    <source>
        <dbReference type="ARBA" id="ARBA00010617"/>
    </source>
</evidence>
<evidence type="ECO:0000256" key="6">
    <source>
        <dbReference type="ARBA" id="ARBA00023004"/>
    </source>
</evidence>
<dbReference type="FunFam" id="1.10.630.10:FF:000043">
    <property type="entry name" value="Cytochrome P450 99A2"/>
    <property type="match status" value="1"/>
</dbReference>
<dbReference type="PRINTS" id="PR00385">
    <property type="entry name" value="P450"/>
</dbReference>
<dbReference type="PROSITE" id="PS00086">
    <property type="entry name" value="CYTOCHROME_P450"/>
    <property type="match status" value="1"/>
</dbReference>
<evidence type="ECO:0000313" key="12">
    <source>
        <dbReference type="Proteomes" id="UP000238479"/>
    </source>
</evidence>
<keyword evidence="5 9" id="KW-0560">Oxidoreductase</keyword>
<organism evidence="11 12">
    <name type="scientific">Rosa chinensis</name>
    <name type="common">China rose</name>
    <dbReference type="NCBI Taxonomy" id="74649"/>
    <lineage>
        <taxon>Eukaryota</taxon>
        <taxon>Viridiplantae</taxon>
        <taxon>Streptophyta</taxon>
        <taxon>Embryophyta</taxon>
        <taxon>Tracheophyta</taxon>
        <taxon>Spermatophyta</taxon>
        <taxon>Magnoliopsida</taxon>
        <taxon>eudicotyledons</taxon>
        <taxon>Gunneridae</taxon>
        <taxon>Pentapetalae</taxon>
        <taxon>rosids</taxon>
        <taxon>fabids</taxon>
        <taxon>Rosales</taxon>
        <taxon>Rosaceae</taxon>
        <taxon>Rosoideae</taxon>
        <taxon>Rosoideae incertae sedis</taxon>
        <taxon>Rosa</taxon>
    </lineage>
</organism>
<keyword evidence="12" id="KW-1185">Reference proteome</keyword>
<dbReference type="PANTHER" id="PTHR47955">
    <property type="entry name" value="CYTOCHROME P450 FAMILY 71 PROTEIN"/>
    <property type="match status" value="1"/>
</dbReference>
<evidence type="ECO:0000313" key="11">
    <source>
        <dbReference type="EMBL" id="PRQ54276.1"/>
    </source>
</evidence>
<dbReference type="InterPro" id="IPR002401">
    <property type="entry name" value="Cyt_P450_E_grp-I"/>
</dbReference>
<dbReference type="STRING" id="74649.A0A2P6S6H6"/>
<keyword evidence="6 8" id="KW-0408">Iron</keyword>
<dbReference type="GO" id="GO:0004497">
    <property type="term" value="F:monooxygenase activity"/>
    <property type="evidence" value="ECO:0007669"/>
    <property type="project" value="UniProtKB-KW"/>
</dbReference>
<name>A0A2P6S6H6_ROSCH</name>
<dbReference type="AlphaFoldDB" id="A0A2P6S6H6"/>